<feature type="compositionally biased region" description="Basic and acidic residues" evidence="1">
    <location>
        <begin position="52"/>
        <end position="72"/>
    </location>
</feature>
<dbReference type="Proteomes" id="UP000504633">
    <property type="component" value="Unplaced"/>
</dbReference>
<feature type="signal peptide" evidence="2">
    <location>
        <begin position="1"/>
        <end position="16"/>
    </location>
</feature>
<protein>
    <submittedName>
        <fullName evidence="4">Uncharacterized protein LOC111603683</fullName>
    </submittedName>
</protein>
<gene>
    <name evidence="4" type="primary">LOC111603683</name>
</gene>
<feature type="region of interest" description="Disordered" evidence="1">
    <location>
        <begin position="25"/>
        <end position="114"/>
    </location>
</feature>
<keyword evidence="3" id="KW-1185">Reference proteome</keyword>
<dbReference type="KEGG" id="dhe:111603683"/>
<keyword evidence="2" id="KW-0732">Signal</keyword>
<feature type="compositionally biased region" description="Basic and acidic residues" evidence="1">
    <location>
        <begin position="170"/>
        <end position="195"/>
    </location>
</feature>
<name>A0A6J1M7E8_DROHY</name>
<dbReference type="GeneID" id="111603683"/>
<feature type="compositionally biased region" description="Basic and acidic residues" evidence="1">
    <location>
        <begin position="232"/>
        <end position="250"/>
    </location>
</feature>
<dbReference type="RefSeq" id="XP_023177135.2">
    <property type="nucleotide sequence ID" value="XM_023321367.2"/>
</dbReference>
<organism evidence="3 4">
    <name type="scientific">Drosophila hydei</name>
    <name type="common">Fruit fly</name>
    <dbReference type="NCBI Taxonomy" id="7224"/>
    <lineage>
        <taxon>Eukaryota</taxon>
        <taxon>Metazoa</taxon>
        <taxon>Ecdysozoa</taxon>
        <taxon>Arthropoda</taxon>
        <taxon>Hexapoda</taxon>
        <taxon>Insecta</taxon>
        <taxon>Pterygota</taxon>
        <taxon>Neoptera</taxon>
        <taxon>Endopterygota</taxon>
        <taxon>Diptera</taxon>
        <taxon>Brachycera</taxon>
        <taxon>Muscomorpha</taxon>
        <taxon>Ephydroidea</taxon>
        <taxon>Drosophilidae</taxon>
        <taxon>Drosophila</taxon>
    </lineage>
</organism>
<sequence>MKKFLIFVALCAVCSAAPTSIEAQKKDELERPSPINPAVLSDPKPPTKLVLRRQDYEAKHRQKRDDAVEKPHYVQTLESLQHKPQVQPEKLPSVGAPVSLQHNPTKQKREAPAKPDSVVAYELLQHDGKSNRADVPAVPEVLIAHNEPQKNARHARDIPVPTHVKTTSAPKEEKEEKPQVEDLNAHVPEAAEVKPHSPLRHHPVPVAELFNKPKTQPAASSAESQQSNESKQNNESKQSNESKENKESKA</sequence>
<evidence type="ECO:0000313" key="4">
    <source>
        <dbReference type="RefSeq" id="XP_023177135.2"/>
    </source>
</evidence>
<feature type="region of interest" description="Disordered" evidence="1">
    <location>
        <begin position="145"/>
        <end position="250"/>
    </location>
</feature>
<evidence type="ECO:0000256" key="1">
    <source>
        <dbReference type="SAM" id="MobiDB-lite"/>
    </source>
</evidence>
<proteinExistence type="predicted"/>
<evidence type="ECO:0000313" key="3">
    <source>
        <dbReference type="Proteomes" id="UP000504633"/>
    </source>
</evidence>
<dbReference type="AlphaFoldDB" id="A0A6J1M7E8"/>
<feature type="chain" id="PRO_5026826370" evidence="2">
    <location>
        <begin position="17"/>
        <end position="250"/>
    </location>
</feature>
<evidence type="ECO:0000256" key="2">
    <source>
        <dbReference type="SAM" id="SignalP"/>
    </source>
</evidence>
<feature type="compositionally biased region" description="Low complexity" evidence="1">
    <location>
        <begin position="218"/>
        <end position="231"/>
    </location>
</feature>
<accession>A0A6J1M7E8</accession>
<reference evidence="4" key="1">
    <citation type="submission" date="2025-08" db="UniProtKB">
        <authorList>
            <consortium name="RefSeq"/>
        </authorList>
    </citation>
    <scope>IDENTIFICATION</scope>
    <source>
        <strain evidence="4">15085-1641.00</strain>
        <tissue evidence="4">Whole body</tissue>
    </source>
</reference>
<dbReference type="OrthoDB" id="8054348at2759"/>
<feature type="compositionally biased region" description="Basic and acidic residues" evidence="1">
    <location>
        <begin position="147"/>
        <end position="157"/>
    </location>
</feature>